<dbReference type="EMBL" id="JBEZVE010000014">
    <property type="protein sequence ID" value="MEU3784160.1"/>
    <property type="molecule type" value="Genomic_DNA"/>
</dbReference>
<dbReference type="RefSeq" id="WP_361705487.1">
    <property type="nucleotide sequence ID" value="NZ_JBEZVE010000014.1"/>
</dbReference>
<feature type="signal peptide" evidence="1">
    <location>
        <begin position="1"/>
        <end position="33"/>
    </location>
</feature>
<proteinExistence type="predicted"/>
<gene>
    <name evidence="2" type="ORF">AB0E89_27025</name>
</gene>
<keyword evidence="1" id="KW-0732">Signal</keyword>
<comment type="caution">
    <text evidence="2">The sequence shown here is derived from an EMBL/GenBank/DDBJ whole genome shotgun (WGS) entry which is preliminary data.</text>
</comment>
<name>A0ABV2ZNU6_9ACTN</name>
<protein>
    <recommendedName>
        <fullName evidence="4">PknH-like protein</fullName>
    </recommendedName>
</protein>
<sequence length="215" mass="22644">MPKRIRAATLTGLTALTAAGLALGTLLVVPAGAAPAGAAAPQPPGFLSAADLPPHPSSSWTAGEITAGASPEAEADRCLGTALGDGRDSWYRDFRTDLDASARQVSLELSSVSAAKWRFSLVNEHIKSCATRIEQADPEVTATFKDYGKLNVEEGAHVYGLHTETSWGATDIRLLSVGRDGTRVTVVDWGRLGDFDDAPVKAFKKTTVTAVNKLR</sequence>
<reference evidence="2 3" key="1">
    <citation type="submission" date="2024-06" db="EMBL/GenBank/DDBJ databases">
        <title>The Natural Products Discovery Center: Release of the First 8490 Sequenced Strains for Exploring Actinobacteria Biosynthetic Diversity.</title>
        <authorList>
            <person name="Kalkreuter E."/>
            <person name="Kautsar S.A."/>
            <person name="Yang D."/>
            <person name="Bader C.D."/>
            <person name="Teijaro C.N."/>
            <person name="Fluegel L."/>
            <person name="Davis C.M."/>
            <person name="Simpson J.R."/>
            <person name="Lauterbach L."/>
            <person name="Steele A.D."/>
            <person name="Gui C."/>
            <person name="Meng S."/>
            <person name="Li G."/>
            <person name="Viehrig K."/>
            <person name="Ye F."/>
            <person name="Su P."/>
            <person name="Kiefer A.F."/>
            <person name="Nichols A."/>
            <person name="Cepeda A.J."/>
            <person name="Yan W."/>
            <person name="Fan B."/>
            <person name="Jiang Y."/>
            <person name="Adhikari A."/>
            <person name="Zheng C.-J."/>
            <person name="Schuster L."/>
            <person name="Cowan T.M."/>
            <person name="Smanski M.J."/>
            <person name="Chevrette M.G."/>
            <person name="De Carvalho L.P.S."/>
            <person name="Shen B."/>
        </authorList>
    </citation>
    <scope>NUCLEOTIDE SEQUENCE [LARGE SCALE GENOMIC DNA]</scope>
    <source>
        <strain evidence="2 3">NPDC033843</strain>
    </source>
</reference>
<feature type="chain" id="PRO_5045375224" description="PknH-like protein" evidence="1">
    <location>
        <begin position="34"/>
        <end position="215"/>
    </location>
</feature>
<evidence type="ECO:0000256" key="1">
    <source>
        <dbReference type="SAM" id="SignalP"/>
    </source>
</evidence>
<organism evidence="2 3">
    <name type="scientific">Streptomyces sp. 900129855</name>
    <dbReference type="NCBI Taxonomy" id="3155129"/>
    <lineage>
        <taxon>Bacteria</taxon>
        <taxon>Bacillati</taxon>
        <taxon>Actinomycetota</taxon>
        <taxon>Actinomycetes</taxon>
        <taxon>Kitasatosporales</taxon>
        <taxon>Streptomycetaceae</taxon>
        <taxon>Streptomyces</taxon>
    </lineage>
</organism>
<evidence type="ECO:0000313" key="2">
    <source>
        <dbReference type="EMBL" id="MEU3784160.1"/>
    </source>
</evidence>
<dbReference type="Proteomes" id="UP001550739">
    <property type="component" value="Unassembled WGS sequence"/>
</dbReference>
<accession>A0ABV2ZNU6</accession>
<evidence type="ECO:0000313" key="3">
    <source>
        <dbReference type="Proteomes" id="UP001550739"/>
    </source>
</evidence>
<evidence type="ECO:0008006" key="4">
    <source>
        <dbReference type="Google" id="ProtNLM"/>
    </source>
</evidence>
<keyword evidence="3" id="KW-1185">Reference proteome</keyword>